<accession>W7Y4J4</accession>
<dbReference type="AlphaFoldDB" id="W7Y4J4"/>
<comment type="caution">
    <text evidence="1">The sequence shown here is derived from an EMBL/GenBank/DDBJ whole genome shotgun (WGS) entry which is preliminary data.</text>
</comment>
<dbReference type="EMBL" id="BAMD01000016">
    <property type="protein sequence ID" value="GAF03022.1"/>
    <property type="molecule type" value="Genomic_DNA"/>
</dbReference>
<organism evidence="1 2">
    <name type="scientific">Saccharicrinis fermentans DSM 9555 = JCM 21142</name>
    <dbReference type="NCBI Taxonomy" id="869213"/>
    <lineage>
        <taxon>Bacteria</taxon>
        <taxon>Pseudomonadati</taxon>
        <taxon>Bacteroidota</taxon>
        <taxon>Bacteroidia</taxon>
        <taxon>Marinilabiliales</taxon>
        <taxon>Marinilabiliaceae</taxon>
        <taxon>Saccharicrinis</taxon>
    </lineage>
</organism>
<proteinExistence type="predicted"/>
<protein>
    <submittedName>
        <fullName evidence="1">Uncharacterized protein</fullName>
    </submittedName>
</protein>
<gene>
    <name evidence="1" type="ORF">JCM21142_41675</name>
</gene>
<keyword evidence="2" id="KW-1185">Reference proteome</keyword>
<reference evidence="1 2" key="1">
    <citation type="journal article" date="2014" name="Genome Announc.">
        <title>Draft Genome Sequence of Cytophaga fermentans JCM 21142T, a Facultative Anaerobe Isolated from Marine Mud.</title>
        <authorList>
            <person name="Starns D."/>
            <person name="Oshima K."/>
            <person name="Suda W."/>
            <person name="Iino T."/>
            <person name="Yuki M."/>
            <person name="Inoue J."/>
            <person name="Kitamura K."/>
            <person name="Iida T."/>
            <person name="Darby A."/>
            <person name="Hattori M."/>
            <person name="Ohkuma M."/>
        </authorList>
    </citation>
    <scope>NUCLEOTIDE SEQUENCE [LARGE SCALE GENOMIC DNA]</scope>
    <source>
        <strain evidence="1 2">JCM 21142</strain>
    </source>
</reference>
<name>W7Y4J4_9BACT</name>
<evidence type="ECO:0000313" key="1">
    <source>
        <dbReference type="EMBL" id="GAF03022.1"/>
    </source>
</evidence>
<evidence type="ECO:0000313" key="2">
    <source>
        <dbReference type="Proteomes" id="UP000019402"/>
    </source>
</evidence>
<sequence>MCEEMQDGRWTPGCFQDSNNYGYINWWKTKHENALQLDKSEEKKLEVFCCLHDPLGCADELDKDLKNYWDEMNAIILALHSGIDAKDVKNKVIKGGKNIHDLIEDKNKALQIEGLIKSATSGVFRTSCKKTRSKSNVECSKPRNSRSNRRKGIKKSKVIRWNWGYFRRNR</sequence>
<dbReference type="Proteomes" id="UP000019402">
    <property type="component" value="Unassembled WGS sequence"/>
</dbReference>